<gene>
    <name evidence="3" type="ORF">PHMEG_00020642</name>
</gene>
<evidence type="ECO:0000313" key="3">
    <source>
        <dbReference type="EMBL" id="OWZ07021.1"/>
    </source>
</evidence>
<dbReference type="PROSITE" id="PS50175">
    <property type="entry name" value="ASP_PROT_RETROV"/>
    <property type="match status" value="1"/>
</dbReference>
<dbReference type="OrthoDB" id="128412at2759"/>
<dbReference type="CDD" id="cd00303">
    <property type="entry name" value="retropepsin_like"/>
    <property type="match status" value="1"/>
</dbReference>
<dbReference type="InterPro" id="IPR021109">
    <property type="entry name" value="Peptidase_aspartic_dom_sf"/>
</dbReference>
<evidence type="ECO:0000259" key="2">
    <source>
        <dbReference type="PROSITE" id="PS50175"/>
    </source>
</evidence>
<dbReference type="AlphaFoldDB" id="A0A225VNA4"/>
<dbReference type="GO" id="GO:0004190">
    <property type="term" value="F:aspartic-type endopeptidase activity"/>
    <property type="evidence" value="ECO:0007669"/>
    <property type="project" value="InterPro"/>
</dbReference>
<name>A0A225VNA4_9STRA</name>
<proteinExistence type="predicted"/>
<keyword evidence="3" id="KW-0645">Protease</keyword>
<evidence type="ECO:0000313" key="4">
    <source>
        <dbReference type="Proteomes" id="UP000198211"/>
    </source>
</evidence>
<organism evidence="3 4">
    <name type="scientific">Phytophthora megakarya</name>
    <dbReference type="NCBI Taxonomy" id="4795"/>
    <lineage>
        <taxon>Eukaryota</taxon>
        <taxon>Sar</taxon>
        <taxon>Stramenopiles</taxon>
        <taxon>Oomycota</taxon>
        <taxon>Peronosporomycetes</taxon>
        <taxon>Peronosporales</taxon>
        <taxon>Peronosporaceae</taxon>
        <taxon>Phytophthora</taxon>
    </lineage>
</organism>
<protein>
    <submittedName>
        <fullName evidence="3">Aspartic protease</fullName>
    </submittedName>
</protein>
<dbReference type="Proteomes" id="UP000198211">
    <property type="component" value="Unassembled WGS sequence"/>
</dbReference>
<evidence type="ECO:0000256" key="1">
    <source>
        <dbReference type="ARBA" id="ARBA00022801"/>
    </source>
</evidence>
<comment type="caution">
    <text evidence="3">The sequence shown here is derived from an EMBL/GenBank/DDBJ whole genome shotgun (WGS) entry which is preliminary data.</text>
</comment>
<sequence length="389" mass="44002">MENRNTFCKKCKKWGHPGRNCWQDIICGNCSETGHPARVCRKKRCTDCGKIHPGIPCVEWRAFKTATHLASQGIAEPDSDPNIDEGYRTREATANPLSPLDVDPVRDGFKNLSKLCVLVCMGPERRRRKDQNQDNQQCMTLIQDEIIYPEQLYPEYQRSNKPDLGSSPAEAPVEVALGPGQRYGSWEDHDSENSYEIATVCGAINDRRTRIFLDTGASVSIVSLDLARRLSLQIRTHRQIKVSGLGGDPDVYLRACSRQDYPWLGIGLYSRCLDRECVDVLLGMNFMHSAGRRGLELPVGAKESLYLRPDEAVVVKIEYGQTNPQREVVWAGWGKRWMTEILFGARSWATAVHVSDRNVWIDTRAALAWIVEYGHFPKEPGFVRPGKIR</sequence>
<reference evidence="4" key="1">
    <citation type="submission" date="2017-03" db="EMBL/GenBank/DDBJ databases">
        <title>Phytopthora megakarya and P. palmivora, two closely related causual agents of cacao black pod achieved similar genome size and gene model numbers by different mechanisms.</title>
        <authorList>
            <person name="Ali S."/>
            <person name="Shao J."/>
            <person name="Larry D.J."/>
            <person name="Kronmiller B."/>
            <person name="Shen D."/>
            <person name="Strem M.D."/>
            <person name="Melnick R.L."/>
            <person name="Guiltinan M.J."/>
            <person name="Tyler B.M."/>
            <person name="Meinhardt L.W."/>
            <person name="Bailey B.A."/>
        </authorList>
    </citation>
    <scope>NUCLEOTIDE SEQUENCE [LARGE SCALE GENOMIC DNA]</scope>
    <source>
        <strain evidence="4">zdho120</strain>
    </source>
</reference>
<dbReference type="InterPro" id="IPR001995">
    <property type="entry name" value="Peptidase_A2_cat"/>
</dbReference>
<feature type="domain" description="Peptidase A2" evidence="2">
    <location>
        <begin position="209"/>
        <end position="247"/>
    </location>
</feature>
<dbReference type="GO" id="GO:0006508">
    <property type="term" value="P:proteolysis"/>
    <property type="evidence" value="ECO:0007669"/>
    <property type="project" value="UniProtKB-KW"/>
</dbReference>
<keyword evidence="4" id="KW-1185">Reference proteome</keyword>
<dbReference type="Gene3D" id="2.40.70.10">
    <property type="entry name" value="Acid Proteases"/>
    <property type="match status" value="1"/>
</dbReference>
<accession>A0A225VNA4</accession>
<dbReference type="SUPFAM" id="SSF50630">
    <property type="entry name" value="Acid proteases"/>
    <property type="match status" value="1"/>
</dbReference>
<dbReference type="Pfam" id="PF13975">
    <property type="entry name" value="gag-asp_proteas"/>
    <property type="match status" value="1"/>
</dbReference>
<dbReference type="EMBL" id="NBNE01003712">
    <property type="protein sequence ID" value="OWZ07021.1"/>
    <property type="molecule type" value="Genomic_DNA"/>
</dbReference>
<keyword evidence="1" id="KW-0378">Hydrolase</keyword>